<protein>
    <submittedName>
        <fullName evidence="2">Uncharacterized protein</fullName>
    </submittedName>
</protein>
<feature type="compositionally biased region" description="Polar residues" evidence="1">
    <location>
        <begin position="27"/>
        <end position="36"/>
    </location>
</feature>
<organism evidence="2 3">
    <name type="scientific">Saguinus oedipus</name>
    <name type="common">Cotton-top tamarin</name>
    <name type="synonym">Oedipomidas oedipus</name>
    <dbReference type="NCBI Taxonomy" id="9490"/>
    <lineage>
        <taxon>Eukaryota</taxon>
        <taxon>Metazoa</taxon>
        <taxon>Chordata</taxon>
        <taxon>Craniata</taxon>
        <taxon>Vertebrata</taxon>
        <taxon>Euteleostomi</taxon>
        <taxon>Mammalia</taxon>
        <taxon>Eutheria</taxon>
        <taxon>Euarchontoglires</taxon>
        <taxon>Primates</taxon>
        <taxon>Haplorrhini</taxon>
        <taxon>Platyrrhini</taxon>
        <taxon>Cebidae</taxon>
        <taxon>Callitrichinae</taxon>
        <taxon>Saguinus</taxon>
    </lineage>
</organism>
<feature type="compositionally biased region" description="Polar residues" evidence="1">
    <location>
        <begin position="1"/>
        <end position="11"/>
    </location>
</feature>
<keyword evidence="3" id="KW-1185">Reference proteome</keyword>
<feature type="region of interest" description="Disordered" evidence="1">
    <location>
        <begin position="1"/>
        <end position="37"/>
    </location>
</feature>
<evidence type="ECO:0000256" key="1">
    <source>
        <dbReference type="SAM" id="MobiDB-lite"/>
    </source>
</evidence>
<dbReference type="EMBL" id="JASSZA010000012">
    <property type="protein sequence ID" value="KAK2096009.1"/>
    <property type="molecule type" value="Genomic_DNA"/>
</dbReference>
<name>A0ABQ9UGT2_SAGOE</name>
<evidence type="ECO:0000313" key="3">
    <source>
        <dbReference type="Proteomes" id="UP001266305"/>
    </source>
</evidence>
<accession>A0ABQ9UGT2</accession>
<dbReference type="Proteomes" id="UP001266305">
    <property type="component" value="Unassembled WGS sequence"/>
</dbReference>
<evidence type="ECO:0000313" key="2">
    <source>
        <dbReference type="EMBL" id="KAK2096009.1"/>
    </source>
</evidence>
<proteinExistence type="predicted"/>
<sequence>MTPAVASTNDRGAQIREGPVGTKHEQNVGSSSNAPQKNGLEACDLLFSSVSWDSTLSPQKCVFLNELMASQINAELIRAHSDSCSIYVHAHKLLSSENEACTILAEQVIMYNMQCGNSLRSMLKSSISWEPFTESSVDAR</sequence>
<reference evidence="2 3" key="1">
    <citation type="submission" date="2023-05" db="EMBL/GenBank/DDBJ databases">
        <title>B98-5 Cell Line De Novo Hybrid Assembly: An Optical Mapping Approach.</title>
        <authorList>
            <person name="Kananen K."/>
            <person name="Auerbach J.A."/>
            <person name="Kautto E."/>
            <person name="Blachly J.S."/>
        </authorList>
    </citation>
    <scope>NUCLEOTIDE SEQUENCE [LARGE SCALE GENOMIC DNA]</scope>
    <source>
        <strain evidence="2">B95-8</strain>
        <tissue evidence="2">Cell line</tissue>
    </source>
</reference>
<gene>
    <name evidence="2" type="ORF">P7K49_025043</name>
</gene>
<comment type="caution">
    <text evidence="2">The sequence shown here is derived from an EMBL/GenBank/DDBJ whole genome shotgun (WGS) entry which is preliminary data.</text>
</comment>